<organism evidence="4 5">
    <name type="scientific">Roseomonas elaeocarpi</name>
    <dbReference type="NCBI Taxonomy" id="907779"/>
    <lineage>
        <taxon>Bacteria</taxon>
        <taxon>Pseudomonadati</taxon>
        <taxon>Pseudomonadota</taxon>
        <taxon>Alphaproteobacteria</taxon>
        <taxon>Acetobacterales</taxon>
        <taxon>Roseomonadaceae</taxon>
        <taxon>Roseomonas</taxon>
    </lineage>
</organism>
<dbReference type="InterPro" id="IPR000182">
    <property type="entry name" value="GNAT_dom"/>
</dbReference>
<dbReference type="InterPro" id="IPR016181">
    <property type="entry name" value="Acyl_CoA_acyltransferase"/>
</dbReference>
<feature type="domain" description="N-acetyltransferase" evidence="3">
    <location>
        <begin position="4"/>
        <end position="174"/>
    </location>
</feature>
<gene>
    <name evidence="4" type="ORF">ACFFGY_03430</name>
</gene>
<evidence type="ECO:0000313" key="4">
    <source>
        <dbReference type="EMBL" id="MFC0407285.1"/>
    </source>
</evidence>
<dbReference type="GO" id="GO:0016746">
    <property type="term" value="F:acyltransferase activity"/>
    <property type="evidence" value="ECO:0007669"/>
    <property type="project" value="UniProtKB-KW"/>
</dbReference>
<reference evidence="4 5" key="1">
    <citation type="submission" date="2024-09" db="EMBL/GenBank/DDBJ databases">
        <authorList>
            <person name="Sun Q."/>
            <person name="Mori K."/>
        </authorList>
    </citation>
    <scope>NUCLEOTIDE SEQUENCE [LARGE SCALE GENOMIC DNA]</scope>
    <source>
        <strain evidence="4 5">TBRC 5777</strain>
    </source>
</reference>
<keyword evidence="2 4" id="KW-0012">Acyltransferase</keyword>
<dbReference type="RefSeq" id="WP_377042981.1">
    <property type="nucleotide sequence ID" value="NZ_JBHLUN010000002.1"/>
</dbReference>
<sequence>MSGVTIREAEADVDTLRALAGILRACVEAGASVGFLLPFPEAAAEAFWQNLRPAFQTGHRRLLVAEDARNGAILGTVQLVLDTPANGRHRAEIAKLLVHPQARRRGIARALMRAAEAMARREGRTLLVLDTRTGDAAEPLYRALGFQVTGVVPRYARGTHGALEDCTFLHKLLD</sequence>
<evidence type="ECO:0000259" key="3">
    <source>
        <dbReference type="PROSITE" id="PS51186"/>
    </source>
</evidence>
<proteinExistence type="predicted"/>
<dbReference type="Gene3D" id="3.40.630.30">
    <property type="match status" value="1"/>
</dbReference>
<name>A0ABV6JPA7_9PROT</name>
<dbReference type="Pfam" id="PF00583">
    <property type="entry name" value="Acetyltransf_1"/>
    <property type="match status" value="1"/>
</dbReference>
<evidence type="ECO:0000256" key="1">
    <source>
        <dbReference type="ARBA" id="ARBA00022679"/>
    </source>
</evidence>
<dbReference type="CDD" id="cd04301">
    <property type="entry name" value="NAT_SF"/>
    <property type="match status" value="1"/>
</dbReference>
<protein>
    <submittedName>
        <fullName evidence="4">GNAT family N-acetyltransferase</fullName>
        <ecNumber evidence="4">2.3.-.-</ecNumber>
    </submittedName>
</protein>
<dbReference type="EMBL" id="JBHLUN010000002">
    <property type="protein sequence ID" value="MFC0407285.1"/>
    <property type="molecule type" value="Genomic_DNA"/>
</dbReference>
<dbReference type="Proteomes" id="UP001589865">
    <property type="component" value="Unassembled WGS sequence"/>
</dbReference>
<dbReference type="EC" id="2.3.-.-" evidence="4"/>
<keyword evidence="1 4" id="KW-0808">Transferase</keyword>
<dbReference type="PANTHER" id="PTHR43877">
    <property type="entry name" value="AMINOALKYLPHOSPHONATE N-ACETYLTRANSFERASE-RELATED-RELATED"/>
    <property type="match status" value="1"/>
</dbReference>
<evidence type="ECO:0000313" key="5">
    <source>
        <dbReference type="Proteomes" id="UP001589865"/>
    </source>
</evidence>
<accession>A0ABV6JPA7</accession>
<keyword evidence="5" id="KW-1185">Reference proteome</keyword>
<dbReference type="SUPFAM" id="SSF55729">
    <property type="entry name" value="Acyl-CoA N-acyltransferases (Nat)"/>
    <property type="match status" value="1"/>
</dbReference>
<comment type="caution">
    <text evidence="4">The sequence shown here is derived from an EMBL/GenBank/DDBJ whole genome shotgun (WGS) entry which is preliminary data.</text>
</comment>
<dbReference type="PROSITE" id="PS51186">
    <property type="entry name" value="GNAT"/>
    <property type="match status" value="1"/>
</dbReference>
<dbReference type="InterPro" id="IPR050832">
    <property type="entry name" value="Bact_Acetyltransf"/>
</dbReference>
<evidence type="ECO:0000256" key="2">
    <source>
        <dbReference type="ARBA" id="ARBA00023315"/>
    </source>
</evidence>